<dbReference type="CDD" id="cd14688">
    <property type="entry name" value="bZIP_YAP"/>
    <property type="match status" value="1"/>
</dbReference>
<name>A0A9W9MP16_9EURO</name>
<feature type="region of interest" description="Disordered" evidence="2">
    <location>
        <begin position="152"/>
        <end position="221"/>
    </location>
</feature>
<feature type="compositionally biased region" description="Polar residues" evidence="2">
    <location>
        <begin position="253"/>
        <end position="268"/>
    </location>
</feature>
<comment type="caution">
    <text evidence="4">The sequence shown here is derived from an EMBL/GenBank/DDBJ whole genome shotgun (WGS) entry which is preliminary data.</text>
</comment>
<evidence type="ECO:0000313" key="4">
    <source>
        <dbReference type="EMBL" id="KAJ5204793.1"/>
    </source>
</evidence>
<dbReference type="OrthoDB" id="3535998at2759"/>
<reference evidence="4" key="1">
    <citation type="submission" date="2022-12" db="EMBL/GenBank/DDBJ databases">
        <authorList>
            <person name="Petersen C."/>
        </authorList>
    </citation>
    <scope>NUCLEOTIDE SEQUENCE</scope>
    <source>
        <strain evidence="4">IBT 15544</strain>
    </source>
</reference>
<dbReference type="SUPFAM" id="SSF57959">
    <property type="entry name" value="Leucine zipper domain"/>
    <property type="match status" value="1"/>
</dbReference>
<feature type="compositionally biased region" description="Polar residues" evidence="2">
    <location>
        <begin position="165"/>
        <end position="181"/>
    </location>
</feature>
<organism evidence="4 5">
    <name type="scientific">Penicillium cinerascens</name>
    <dbReference type="NCBI Taxonomy" id="70096"/>
    <lineage>
        <taxon>Eukaryota</taxon>
        <taxon>Fungi</taxon>
        <taxon>Dikarya</taxon>
        <taxon>Ascomycota</taxon>
        <taxon>Pezizomycotina</taxon>
        <taxon>Eurotiomycetes</taxon>
        <taxon>Eurotiomycetidae</taxon>
        <taxon>Eurotiales</taxon>
        <taxon>Aspergillaceae</taxon>
        <taxon>Penicillium</taxon>
    </lineage>
</organism>
<proteinExistence type="predicted"/>
<evidence type="ECO:0000256" key="2">
    <source>
        <dbReference type="SAM" id="MobiDB-lite"/>
    </source>
</evidence>
<feature type="compositionally biased region" description="Pro residues" evidence="2">
    <location>
        <begin position="301"/>
        <end position="315"/>
    </location>
</feature>
<feature type="region of interest" description="Disordered" evidence="2">
    <location>
        <begin position="35"/>
        <end position="54"/>
    </location>
</feature>
<feature type="compositionally biased region" description="Polar residues" evidence="2">
    <location>
        <begin position="204"/>
        <end position="216"/>
    </location>
</feature>
<dbReference type="InterPro" id="IPR004827">
    <property type="entry name" value="bZIP"/>
</dbReference>
<feature type="domain" description="BZIP" evidence="3">
    <location>
        <begin position="63"/>
        <end position="116"/>
    </location>
</feature>
<keyword evidence="5" id="KW-1185">Reference proteome</keyword>
<evidence type="ECO:0000259" key="3">
    <source>
        <dbReference type="Pfam" id="PF00170"/>
    </source>
</evidence>
<dbReference type="RefSeq" id="XP_058309272.1">
    <property type="nucleotide sequence ID" value="XM_058452734.1"/>
</dbReference>
<accession>A0A9W9MP16</accession>
<evidence type="ECO:0000313" key="5">
    <source>
        <dbReference type="Proteomes" id="UP001150904"/>
    </source>
</evidence>
<dbReference type="AlphaFoldDB" id="A0A9W9MP16"/>
<evidence type="ECO:0000256" key="1">
    <source>
        <dbReference type="SAM" id="Coils"/>
    </source>
</evidence>
<dbReference type="GeneID" id="83180035"/>
<reference evidence="4" key="2">
    <citation type="journal article" date="2023" name="IMA Fungus">
        <title>Comparative genomic study of the Penicillium genus elucidates a diverse pangenome and 15 lateral gene transfer events.</title>
        <authorList>
            <person name="Petersen C."/>
            <person name="Sorensen T."/>
            <person name="Nielsen M.R."/>
            <person name="Sondergaard T.E."/>
            <person name="Sorensen J.L."/>
            <person name="Fitzpatrick D.A."/>
            <person name="Frisvad J.C."/>
            <person name="Nielsen K.L."/>
        </authorList>
    </citation>
    <scope>NUCLEOTIDE SEQUENCE</scope>
    <source>
        <strain evidence="4">IBT 15544</strain>
    </source>
</reference>
<feature type="coiled-coil region" evidence="1">
    <location>
        <begin position="61"/>
        <end position="130"/>
    </location>
</feature>
<dbReference type="PANTHER" id="PTHR37012">
    <property type="entry name" value="B-ZIP TRANSCRIPTION FACTOR (EUROFUNG)-RELATED"/>
    <property type="match status" value="1"/>
</dbReference>
<feature type="compositionally biased region" description="Basic and acidic residues" evidence="2">
    <location>
        <begin position="42"/>
        <end position="51"/>
    </location>
</feature>
<dbReference type="PANTHER" id="PTHR37012:SF2">
    <property type="entry name" value="BZIP DOMAIN-CONTAINING PROTEIN-RELATED"/>
    <property type="match status" value="1"/>
</dbReference>
<feature type="region of interest" description="Disordered" evidence="2">
    <location>
        <begin position="250"/>
        <end position="331"/>
    </location>
</feature>
<dbReference type="Proteomes" id="UP001150904">
    <property type="component" value="Unassembled WGS sequence"/>
</dbReference>
<dbReference type="Pfam" id="PF00170">
    <property type="entry name" value="bZIP_1"/>
    <property type="match status" value="1"/>
</dbReference>
<protein>
    <recommendedName>
        <fullName evidence="3">BZIP domain-containing protein</fullName>
    </recommendedName>
</protein>
<dbReference type="InterPro" id="IPR046347">
    <property type="entry name" value="bZIP_sf"/>
</dbReference>
<dbReference type="EMBL" id="JAPQKR010000012">
    <property type="protein sequence ID" value="KAJ5204793.1"/>
    <property type="molecule type" value="Genomic_DNA"/>
</dbReference>
<keyword evidence="1" id="KW-0175">Coiled coil</keyword>
<feature type="compositionally biased region" description="Low complexity" evidence="2">
    <location>
        <begin position="186"/>
        <end position="197"/>
    </location>
</feature>
<sequence length="331" mass="36411">MVTKTSIFVRGNRVDGWVITLGLGSILAVLKTRKVMSSQDGEPPRKRETRSGIRKVSRLSAEQLERKRANDREAQRSIRQRTKDHIEHLEHQVSVLQAQVAELRPRSERYDELVQQNAALHAEVNRLKVQLGVPTGRPGFPASSEQVGLFRSGWPLEEGPRNVPNPATSTMLSPFSGSSHPPNVPRAPSAASASSRSSHPHDWQQYSNTRSPSLGETSEPEYSAQPYAMGRQLRQGSRLVPPSLPVAAPLSFGSASGQSHQPSESFPQNYPREGLGPPGQLSIDQPAPPFLPSQGSAQPAPGQPYPPSYQNPMPPQSQRDPRYPYPWNPQS</sequence>
<dbReference type="Gene3D" id="1.20.5.170">
    <property type="match status" value="1"/>
</dbReference>
<gene>
    <name evidence="4" type="ORF">N7498_005672</name>
</gene>
<dbReference type="GO" id="GO:0003700">
    <property type="term" value="F:DNA-binding transcription factor activity"/>
    <property type="evidence" value="ECO:0007669"/>
    <property type="project" value="InterPro"/>
</dbReference>